<reference evidence="4" key="1">
    <citation type="submission" date="2020-02" db="EMBL/GenBank/DDBJ databases">
        <title>Streptomyces sp. ASO4wet.</title>
        <authorList>
            <person name="Risdian C."/>
            <person name="Landwehr W."/>
            <person name="Schupp P."/>
            <person name="Wink J."/>
        </authorList>
    </citation>
    <scope>NUCLEOTIDE SEQUENCE [LARGE SCALE GENOMIC DNA]</scope>
    <source>
        <strain evidence="4">ASO4wet</strain>
    </source>
</reference>
<gene>
    <name evidence="3" type="ORF">G4Z16_00515</name>
</gene>
<dbReference type="AlphaFoldDB" id="A0A7T1WPR7"/>
<accession>A0A7T1WPR7</accession>
<evidence type="ECO:0000256" key="1">
    <source>
        <dbReference type="ARBA" id="ARBA00006817"/>
    </source>
</evidence>
<dbReference type="InterPro" id="IPR013538">
    <property type="entry name" value="ASHA1/2-like_C"/>
</dbReference>
<comment type="similarity">
    <text evidence="1">Belongs to the AHA1 family.</text>
</comment>
<proteinExistence type="inferred from homology"/>
<keyword evidence="4" id="KW-1185">Reference proteome</keyword>
<dbReference type="Pfam" id="PF08327">
    <property type="entry name" value="AHSA1"/>
    <property type="match status" value="1"/>
</dbReference>
<evidence type="ECO:0000313" key="4">
    <source>
        <dbReference type="Proteomes" id="UP000595046"/>
    </source>
</evidence>
<sequence>MGDWAGRTEEVQREVGTRHMGKEEARRVLLRRTYDAAVEDVWDACTDRERVSRWFVPVSGELKPGGHFRLEGHAHGEILRCEAPELLKLSWLFGDDPDFGEVELRLMAEGEERTVLELEHVAAVPEEVWDHFGPGAAGLVWDLTALGLHFHLLGGPVGDLAAWRESDEAREFMTRSSEAWGAAYEASGAPADVAAPAVTNTTAFYAPRREDGDR</sequence>
<dbReference type="RefSeq" id="WP_197348621.1">
    <property type="nucleotide sequence ID" value="NZ_CP048882.1"/>
</dbReference>
<dbReference type="KEGG" id="sbat:G4Z16_00515"/>
<name>A0A7T1WPR7_9ACTN</name>
<feature type="domain" description="Activator of Hsp90 ATPase homologue 1/2-like C-terminal" evidence="2">
    <location>
        <begin position="35"/>
        <end position="127"/>
    </location>
</feature>
<evidence type="ECO:0000259" key="2">
    <source>
        <dbReference type="Pfam" id="PF08327"/>
    </source>
</evidence>
<dbReference type="EMBL" id="CP048882">
    <property type="protein sequence ID" value="QPP05123.1"/>
    <property type="molecule type" value="Genomic_DNA"/>
</dbReference>
<dbReference type="Proteomes" id="UP000595046">
    <property type="component" value="Chromosome"/>
</dbReference>
<protein>
    <submittedName>
        <fullName evidence="3">Polyketide cyclase</fullName>
    </submittedName>
</protein>
<dbReference type="SUPFAM" id="SSF55961">
    <property type="entry name" value="Bet v1-like"/>
    <property type="match status" value="1"/>
</dbReference>
<dbReference type="Gene3D" id="3.30.530.20">
    <property type="match status" value="1"/>
</dbReference>
<organism evidence="3 4">
    <name type="scientific">Streptomyces bathyalis</name>
    <dbReference type="NCBI Taxonomy" id="2710756"/>
    <lineage>
        <taxon>Bacteria</taxon>
        <taxon>Bacillati</taxon>
        <taxon>Actinomycetota</taxon>
        <taxon>Actinomycetes</taxon>
        <taxon>Kitasatosporales</taxon>
        <taxon>Streptomycetaceae</taxon>
        <taxon>Streptomyces</taxon>
    </lineage>
</organism>
<evidence type="ECO:0000313" key="3">
    <source>
        <dbReference type="EMBL" id="QPP05123.1"/>
    </source>
</evidence>
<dbReference type="InterPro" id="IPR023393">
    <property type="entry name" value="START-like_dom_sf"/>
</dbReference>